<feature type="compositionally biased region" description="Polar residues" evidence="1">
    <location>
        <begin position="34"/>
        <end position="47"/>
    </location>
</feature>
<dbReference type="Proteomes" id="UP000054538">
    <property type="component" value="Unassembled WGS sequence"/>
</dbReference>
<dbReference type="EMBL" id="KN825932">
    <property type="protein sequence ID" value="KIK80789.1"/>
    <property type="molecule type" value="Genomic_DNA"/>
</dbReference>
<protein>
    <submittedName>
        <fullName evidence="2">Uncharacterized protein</fullName>
    </submittedName>
</protein>
<gene>
    <name evidence="2" type="ORF">PAXRUDRAFT_36081</name>
</gene>
<feature type="region of interest" description="Disordered" evidence="1">
    <location>
        <begin position="1"/>
        <end position="47"/>
    </location>
</feature>
<evidence type="ECO:0000256" key="1">
    <source>
        <dbReference type="SAM" id="MobiDB-lite"/>
    </source>
</evidence>
<proteinExistence type="predicted"/>
<dbReference type="HOGENOM" id="CLU_088645_0_0_1"/>
<evidence type="ECO:0000313" key="3">
    <source>
        <dbReference type="Proteomes" id="UP000054538"/>
    </source>
</evidence>
<keyword evidence="3" id="KW-1185">Reference proteome</keyword>
<dbReference type="InParanoid" id="A0A0D0DHA0"/>
<sequence>MEDYVVDQVGGGRRLPSPLPIETPTKLQTHIRPTAQTPSTPTSGHRSAQVNCVLSTGYEKLEVIVTDLATQTSLSTSQIIEDWHKSHGRIINGTNHWNLYAKYFAKHEAQELRRLGLPLDVPITPTVRGQLYTKFKEENTEMWQEILEIHEMIEMSDSPPQTVAQCAQMFNKIRKKLTSLLKGAAAQHGFEAALVMCGNIVNEDASLGFVHETDGASKFYETRSRADGNTMIGNLKSHV</sequence>
<name>A0A0D0DHA0_9AGAM</name>
<dbReference type="OrthoDB" id="2693043at2759"/>
<reference evidence="3" key="2">
    <citation type="submission" date="2015-01" db="EMBL/GenBank/DDBJ databases">
        <title>Evolutionary Origins and Diversification of the Mycorrhizal Mutualists.</title>
        <authorList>
            <consortium name="DOE Joint Genome Institute"/>
            <consortium name="Mycorrhizal Genomics Consortium"/>
            <person name="Kohler A."/>
            <person name="Kuo A."/>
            <person name="Nagy L.G."/>
            <person name="Floudas D."/>
            <person name="Copeland A."/>
            <person name="Barry K.W."/>
            <person name="Cichocki N."/>
            <person name="Veneault-Fourrey C."/>
            <person name="LaButti K."/>
            <person name="Lindquist E.A."/>
            <person name="Lipzen A."/>
            <person name="Lundell T."/>
            <person name="Morin E."/>
            <person name="Murat C."/>
            <person name="Riley R."/>
            <person name="Ohm R."/>
            <person name="Sun H."/>
            <person name="Tunlid A."/>
            <person name="Henrissat B."/>
            <person name="Grigoriev I.V."/>
            <person name="Hibbett D.S."/>
            <person name="Martin F."/>
        </authorList>
    </citation>
    <scope>NUCLEOTIDE SEQUENCE [LARGE SCALE GENOMIC DNA]</scope>
    <source>
        <strain evidence="3">Ve08.2h10</strain>
    </source>
</reference>
<accession>A0A0D0DHA0</accession>
<dbReference type="STRING" id="930991.A0A0D0DHA0"/>
<organism evidence="2 3">
    <name type="scientific">Paxillus rubicundulus Ve08.2h10</name>
    <dbReference type="NCBI Taxonomy" id="930991"/>
    <lineage>
        <taxon>Eukaryota</taxon>
        <taxon>Fungi</taxon>
        <taxon>Dikarya</taxon>
        <taxon>Basidiomycota</taxon>
        <taxon>Agaricomycotina</taxon>
        <taxon>Agaricomycetes</taxon>
        <taxon>Agaricomycetidae</taxon>
        <taxon>Boletales</taxon>
        <taxon>Paxilineae</taxon>
        <taxon>Paxillaceae</taxon>
        <taxon>Paxillus</taxon>
    </lineage>
</organism>
<evidence type="ECO:0000313" key="2">
    <source>
        <dbReference type="EMBL" id="KIK80789.1"/>
    </source>
</evidence>
<reference evidence="2 3" key="1">
    <citation type="submission" date="2014-04" db="EMBL/GenBank/DDBJ databases">
        <authorList>
            <consortium name="DOE Joint Genome Institute"/>
            <person name="Kuo A."/>
            <person name="Kohler A."/>
            <person name="Jargeat P."/>
            <person name="Nagy L.G."/>
            <person name="Floudas D."/>
            <person name="Copeland A."/>
            <person name="Barry K.W."/>
            <person name="Cichocki N."/>
            <person name="Veneault-Fourrey C."/>
            <person name="LaButti K."/>
            <person name="Lindquist E.A."/>
            <person name="Lipzen A."/>
            <person name="Lundell T."/>
            <person name="Morin E."/>
            <person name="Murat C."/>
            <person name="Sun H."/>
            <person name="Tunlid A."/>
            <person name="Henrissat B."/>
            <person name="Grigoriev I.V."/>
            <person name="Hibbett D.S."/>
            <person name="Martin F."/>
            <person name="Nordberg H.P."/>
            <person name="Cantor M.N."/>
            <person name="Hua S.X."/>
        </authorList>
    </citation>
    <scope>NUCLEOTIDE SEQUENCE [LARGE SCALE GENOMIC DNA]</scope>
    <source>
        <strain evidence="2 3">Ve08.2h10</strain>
    </source>
</reference>
<dbReference type="AlphaFoldDB" id="A0A0D0DHA0"/>